<dbReference type="Gene3D" id="3.40.50.300">
    <property type="entry name" value="P-loop containing nucleotide triphosphate hydrolases"/>
    <property type="match status" value="1"/>
</dbReference>
<gene>
    <name evidence="1" type="ORF">C9I88_03885</name>
</gene>
<name>A0A2T3MNS9_9GAMM</name>
<dbReference type="SUPFAM" id="SSF52540">
    <property type="entry name" value="P-loop containing nucleoside triphosphate hydrolases"/>
    <property type="match status" value="1"/>
</dbReference>
<organism evidence="1 2">
    <name type="scientific">Photobacterium iliopiscarium</name>
    <dbReference type="NCBI Taxonomy" id="56192"/>
    <lineage>
        <taxon>Bacteria</taxon>
        <taxon>Pseudomonadati</taxon>
        <taxon>Pseudomonadota</taxon>
        <taxon>Gammaproteobacteria</taxon>
        <taxon>Vibrionales</taxon>
        <taxon>Vibrionaceae</taxon>
        <taxon>Photobacterium</taxon>
    </lineage>
</organism>
<reference evidence="1 2" key="1">
    <citation type="submission" date="2018-01" db="EMBL/GenBank/DDBJ databases">
        <title>Whole genome sequencing of Histamine producing bacteria.</title>
        <authorList>
            <person name="Butler K."/>
        </authorList>
    </citation>
    <scope>NUCLEOTIDE SEQUENCE [LARGE SCALE GENOMIC DNA]</scope>
    <source>
        <strain evidence="1 2">NCIMB 13481</strain>
    </source>
</reference>
<evidence type="ECO:0008006" key="3">
    <source>
        <dbReference type="Google" id="ProtNLM"/>
    </source>
</evidence>
<dbReference type="RefSeq" id="WP_107236769.1">
    <property type="nucleotide sequence ID" value="NZ_PYLW01000003.1"/>
</dbReference>
<dbReference type="InterPro" id="IPR027417">
    <property type="entry name" value="P-loop_NTPase"/>
</dbReference>
<proteinExistence type="predicted"/>
<accession>A0A2T3MNS9</accession>
<comment type="caution">
    <text evidence="1">The sequence shown here is derived from an EMBL/GenBank/DDBJ whole genome shotgun (WGS) entry which is preliminary data.</text>
</comment>
<protein>
    <recommendedName>
        <fullName evidence="3">Sulfotransferase family protein</fullName>
    </recommendedName>
</protein>
<dbReference type="Pfam" id="PF13469">
    <property type="entry name" value="Sulfotransfer_3"/>
    <property type="match status" value="1"/>
</dbReference>
<dbReference type="EMBL" id="PYLW01000003">
    <property type="protein sequence ID" value="PSV98580.1"/>
    <property type="molecule type" value="Genomic_DNA"/>
</dbReference>
<evidence type="ECO:0000313" key="1">
    <source>
        <dbReference type="EMBL" id="PSV98580.1"/>
    </source>
</evidence>
<dbReference type="AlphaFoldDB" id="A0A2T3MNS9"/>
<dbReference type="Proteomes" id="UP000241954">
    <property type="component" value="Unassembled WGS sequence"/>
</dbReference>
<sequence>MKNIITCTGYGGTGSSVVSDLFKEFDDVKSFGDFEFRFLFEPSGVRELEFGIVENNDRLVTSYYIKKFIKNLDNMTSYEPFFDYKFKKYALEYIEELITLEWDGCWSQDILDANVFKKIAYRIEMIVLRKILNIKEGGVILYPKIFKEKIFYSNVDEEKFISTTKSFLNKIVENCDHENKMNIVFDQLMPPANLNSYLRYFDSIKVVVIDRDPRDLYLLNKVEWKEKWIPSDNIHEFISWFKNIRIYKEYNKDSEQVLRLKFEDFIYNYDKTIKQVCDFCGVDSSNHIDKKRYFDPEKSINNTHLTRKYVDFSDDIKLIEKELSQYCYAF</sequence>
<evidence type="ECO:0000313" key="2">
    <source>
        <dbReference type="Proteomes" id="UP000241954"/>
    </source>
</evidence>